<reference evidence="12 13" key="1">
    <citation type="journal article" date="2014" name="PLoS Genet.">
        <title>Analysis of the Phlebiopsis gigantea genome, transcriptome and secretome provides insight into its pioneer colonization strategies of wood.</title>
        <authorList>
            <person name="Hori C."/>
            <person name="Ishida T."/>
            <person name="Igarashi K."/>
            <person name="Samejima M."/>
            <person name="Suzuki H."/>
            <person name="Master E."/>
            <person name="Ferreira P."/>
            <person name="Ruiz-Duenas F.J."/>
            <person name="Held B."/>
            <person name="Canessa P."/>
            <person name="Larrondo L.F."/>
            <person name="Schmoll M."/>
            <person name="Druzhinina I.S."/>
            <person name="Kubicek C.P."/>
            <person name="Gaskell J.A."/>
            <person name="Kersten P."/>
            <person name="St John F."/>
            <person name="Glasner J."/>
            <person name="Sabat G."/>
            <person name="Splinter BonDurant S."/>
            <person name="Syed K."/>
            <person name="Yadav J."/>
            <person name="Mgbeahuruike A.C."/>
            <person name="Kovalchuk A."/>
            <person name="Asiegbu F.O."/>
            <person name="Lackner G."/>
            <person name="Hoffmeister D."/>
            <person name="Rencoret J."/>
            <person name="Gutierrez A."/>
            <person name="Sun H."/>
            <person name="Lindquist E."/>
            <person name="Barry K."/>
            <person name="Riley R."/>
            <person name="Grigoriev I.V."/>
            <person name="Henrissat B."/>
            <person name="Kues U."/>
            <person name="Berka R.M."/>
            <person name="Martinez A.T."/>
            <person name="Covert S.F."/>
            <person name="Blanchette R.A."/>
            <person name="Cullen D."/>
        </authorList>
    </citation>
    <scope>NUCLEOTIDE SEQUENCE [LARGE SCALE GENOMIC DNA]</scope>
    <source>
        <strain evidence="12 13">11061_1 CR5-6</strain>
    </source>
</reference>
<dbReference type="Gene3D" id="3.40.50.300">
    <property type="entry name" value="P-loop containing nucleotide triphosphate hydrolases"/>
    <property type="match status" value="1"/>
</dbReference>
<keyword evidence="13" id="KW-1185">Reference proteome</keyword>
<dbReference type="PANTHER" id="PTHR23115">
    <property type="entry name" value="TRANSLATION FACTOR"/>
    <property type="match status" value="1"/>
</dbReference>
<proteinExistence type="inferred from homology"/>
<dbReference type="GO" id="GO:0005829">
    <property type="term" value="C:cytosol"/>
    <property type="evidence" value="ECO:0007669"/>
    <property type="project" value="GOC"/>
</dbReference>
<evidence type="ECO:0000256" key="5">
    <source>
        <dbReference type="ARBA" id="ARBA00022801"/>
    </source>
</evidence>
<dbReference type="Pfam" id="PF22594">
    <property type="entry name" value="GTP-eEF1A_C"/>
    <property type="match status" value="1"/>
</dbReference>
<evidence type="ECO:0000256" key="3">
    <source>
        <dbReference type="ARBA" id="ARBA00022490"/>
    </source>
</evidence>
<comment type="subunit">
    <text evidence="9">Component of the Dom34-Hbs1 complex, also named Pelota-HBS1L complex, composed of dom34 and hbs1.</text>
</comment>
<evidence type="ECO:0000256" key="6">
    <source>
        <dbReference type="ARBA" id="ARBA00022917"/>
    </source>
</evidence>
<dbReference type="STRING" id="745531.A0A0C3SAH0"/>
<dbReference type="InterPro" id="IPR054696">
    <property type="entry name" value="GTP-eEF1A_C"/>
</dbReference>
<gene>
    <name evidence="12" type="ORF">PHLGIDRAFT_68070</name>
</gene>
<dbReference type="InterPro" id="IPR000795">
    <property type="entry name" value="T_Tr_GTP-bd_dom"/>
</dbReference>
<name>A0A0C3SAH0_PHLG1</name>
<evidence type="ECO:0000256" key="1">
    <source>
        <dbReference type="ARBA" id="ARBA00004496"/>
    </source>
</evidence>
<dbReference type="CDD" id="cd01883">
    <property type="entry name" value="EF1_alpha"/>
    <property type="match status" value="1"/>
</dbReference>
<evidence type="ECO:0000256" key="8">
    <source>
        <dbReference type="ARBA" id="ARBA00049117"/>
    </source>
</evidence>
<organism evidence="12 13">
    <name type="scientific">Phlebiopsis gigantea (strain 11061_1 CR5-6)</name>
    <name type="common">White-rot fungus</name>
    <name type="synonym">Peniophora gigantea</name>
    <dbReference type="NCBI Taxonomy" id="745531"/>
    <lineage>
        <taxon>Eukaryota</taxon>
        <taxon>Fungi</taxon>
        <taxon>Dikarya</taxon>
        <taxon>Basidiomycota</taxon>
        <taxon>Agaricomycotina</taxon>
        <taxon>Agaricomycetes</taxon>
        <taxon>Polyporales</taxon>
        <taxon>Phanerochaetaceae</taxon>
        <taxon>Phlebiopsis</taxon>
    </lineage>
</organism>
<comment type="subcellular location">
    <subcellularLocation>
        <location evidence="1">Cytoplasm</location>
    </subcellularLocation>
</comment>
<dbReference type="SUPFAM" id="SSF50465">
    <property type="entry name" value="EF-Tu/eEF-1alpha/eIF2-gamma C-terminal domain"/>
    <property type="match status" value="1"/>
</dbReference>
<dbReference type="InterPro" id="IPR009001">
    <property type="entry name" value="Transl_elong_EF1A/Init_IF2_C"/>
</dbReference>
<evidence type="ECO:0000313" key="12">
    <source>
        <dbReference type="EMBL" id="KIP09197.1"/>
    </source>
</evidence>
<dbReference type="FunFam" id="2.40.30.10:FF:000020">
    <property type="entry name" value="Translation elongation factor EF-1"/>
    <property type="match status" value="1"/>
</dbReference>
<dbReference type="OrthoDB" id="342024at2759"/>
<dbReference type="Pfam" id="PF00009">
    <property type="entry name" value="GTP_EFTU"/>
    <property type="match status" value="1"/>
</dbReference>
<evidence type="ECO:0000256" key="2">
    <source>
        <dbReference type="ARBA" id="ARBA00007249"/>
    </source>
</evidence>
<dbReference type="CDD" id="cd16267">
    <property type="entry name" value="HBS1-like_II"/>
    <property type="match status" value="1"/>
</dbReference>
<dbReference type="InterPro" id="IPR009000">
    <property type="entry name" value="Transl_B-barrel_sf"/>
</dbReference>
<evidence type="ECO:0000313" key="13">
    <source>
        <dbReference type="Proteomes" id="UP000053257"/>
    </source>
</evidence>
<dbReference type="GO" id="GO:1990533">
    <property type="term" value="C:Dom34-Hbs1 complex"/>
    <property type="evidence" value="ECO:0007669"/>
    <property type="project" value="UniProtKB-ARBA"/>
</dbReference>
<dbReference type="InterPro" id="IPR027417">
    <property type="entry name" value="P-loop_NTPase"/>
</dbReference>
<dbReference type="EMBL" id="KN840469">
    <property type="protein sequence ID" value="KIP09197.1"/>
    <property type="molecule type" value="Genomic_DNA"/>
</dbReference>
<keyword evidence="5" id="KW-0378">Hydrolase</keyword>
<dbReference type="FunFam" id="3.40.50.300:FF:000204">
    <property type="entry name" value="Translation elongation factor Tu"/>
    <property type="match status" value="1"/>
</dbReference>
<dbReference type="CDD" id="cd04093">
    <property type="entry name" value="HBS1_C_III"/>
    <property type="match status" value="1"/>
</dbReference>
<dbReference type="SUPFAM" id="SSF50447">
    <property type="entry name" value="Translation proteins"/>
    <property type="match status" value="1"/>
</dbReference>
<feature type="domain" description="Tr-type G" evidence="11">
    <location>
        <begin position="31"/>
        <end position="263"/>
    </location>
</feature>
<dbReference type="GO" id="GO:0005525">
    <property type="term" value="F:GTP binding"/>
    <property type="evidence" value="ECO:0007669"/>
    <property type="project" value="UniProtKB-KW"/>
</dbReference>
<keyword evidence="3" id="KW-0963">Cytoplasm</keyword>
<sequence>MTMAREKVLEEAKQTLQGGKDKRSVNLVVIGKCFYHRFERHVDAGKSTLMGRLLYELGIMDEKKRVANERASSKIGKSSFSWAWEFDGTTEERDRGITMDVALQTMTTPHRLITILDAPGHRDFIPNMISGASQADCALLVVDAATGEFEAGFERGGQTREHLLLVRSLGVGQVIVAVNKLDQVQWEQARYEDICSLLRPFLLQSGFQPSKTKFVPVGAMSGINLVNREGEGAEVLVTWYSGPTLVDYLDELEPPTRDIMAPLRFPIANVFKGQATGTAVAGRVCSGLVQVGERLRVLPGDETAIVRSIEAETNYLPWAAAGSSVTLYLTAIDPVHLNIGSVLCPPSDVIPLARSFSARIIVFDIQIPITSGASIELFHHSRDVPASITKLSATIDRATGTVVKKNPRVLTKSVSAEVQITLRSPAYSGPATSVQPIPLEPFSVNKEMGRILIRRGGETIAAGTKTHRALHSI</sequence>
<dbReference type="PROSITE" id="PS51722">
    <property type="entry name" value="G_TR_2"/>
    <property type="match status" value="1"/>
</dbReference>
<comment type="catalytic activity">
    <reaction evidence="8">
        <text>GTP + H2O = GDP + phosphate + H(+)</text>
        <dbReference type="Rhea" id="RHEA:19669"/>
        <dbReference type="ChEBI" id="CHEBI:15377"/>
        <dbReference type="ChEBI" id="CHEBI:15378"/>
        <dbReference type="ChEBI" id="CHEBI:37565"/>
        <dbReference type="ChEBI" id="CHEBI:43474"/>
        <dbReference type="ChEBI" id="CHEBI:58189"/>
    </reaction>
    <physiologicalReaction direction="left-to-right" evidence="8">
        <dbReference type="Rhea" id="RHEA:19670"/>
    </physiologicalReaction>
</comment>
<dbReference type="SUPFAM" id="SSF52540">
    <property type="entry name" value="P-loop containing nucleoside triphosphate hydrolases"/>
    <property type="match status" value="1"/>
</dbReference>
<evidence type="ECO:0000256" key="9">
    <source>
        <dbReference type="ARBA" id="ARBA00063537"/>
    </source>
</evidence>
<keyword evidence="4" id="KW-0547">Nucleotide-binding</keyword>
<evidence type="ECO:0000256" key="7">
    <source>
        <dbReference type="ARBA" id="ARBA00023134"/>
    </source>
</evidence>
<dbReference type="PRINTS" id="PR00315">
    <property type="entry name" value="ELONGATNFCT"/>
</dbReference>
<dbReference type="InterPro" id="IPR050100">
    <property type="entry name" value="TRAFAC_GTPase_members"/>
</dbReference>
<dbReference type="Proteomes" id="UP000053257">
    <property type="component" value="Unassembled WGS sequence"/>
</dbReference>
<dbReference type="GO" id="GO:0003924">
    <property type="term" value="F:GTPase activity"/>
    <property type="evidence" value="ECO:0007669"/>
    <property type="project" value="InterPro"/>
</dbReference>
<protein>
    <recommendedName>
        <fullName evidence="10">Elongation factor 1 alpha-like protein</fullName>
    </recommendedName>
</protein>
<evidence type="ECO:0000256" key="4">
    <source>
        <dbReference type="ARBA" id="ARBA00022741"/>
    </source>
</evidence>
<accession>A0A0C3SAH0</accession>
<dbReference type="GO" id="GO:0002184">
    <property type="term" value="P:cytoplasmic translational termination"/>
    <property type="evidence" value="ECO:0007669"/>
    <property type="project" value="UniProtKB-ARBA"/>
</dbReference>
<keyword evidence="7" id="KW-0342">GTP-binding</keyword>
<evidence type="ECO:0000259" key="11">
    <source>
        <dbReference type="PROSITE" id="PS51722"/>
    </source>
</evidence>
<dbReference type="HOGENOM" id="CLU_007265_3_5_1"/>
<evidence type="ECO:0000256" key="10">
    <source>
        <dbReference type="ARBA" id="ARBA00074866"/>
    </source>
</evidence>
<keyword evidence="6" id="KW-0648">Protein biosynthesis</keyword>
<comment type="similarity">
    <text evidence="2">Belongs to the TRAFAC class translation factor GTPase superfamily. Classic translation factor GTPase family. EF-Tu/EF-1A subfamily.</text>
</comment>
<dbReference type="AlphaFoldDB" id="A0A0C3SAH0"/>
<dbReference type="Gene3D" id="2.40.30.10">
    <property type="entry name" value="Translation factors"/>
    <property type="match status" value="2"/>
</dbReference>